<evidence type="ECO:0000313" key="1">
    <source>
        <dbReference type="EMBL" id="GGQ35080.1"/>
    </source>
</evidence>
<organism evidence="1 2">
    <name type="scientific">Streptosporangium pseudovulgare</name>
    <dbReference type="NCBI Taxonomy" id="35765"/>
    <lineage>
        <taxon>Bacteria</taxon>
        <taxon>Bacillati</taxon>
        <taxon>Actinomycetota</taxon>
        <taxon>Actinomycetes</taxon>
        <taxon>Streptosporangiales</taxon>
        <taxon>Streptosporangiaceae</taxon>
        <taxon>Streptosporangium</taxon>
    </lineage>
</organism>
<reference evidence="2" key="1">
    <citation type="journal article" date="2019" name="Int. J. Syst. Evol. Microbiol.">
        <title>The Global Catalogue of Microorganisms (GCM) 10K type strain sequencing project: providing services to taxonomists for standard genome sequencing and annotation.</title>
        <authorList>
            <consortium name="The Broad Institute Genomics Platform"/>
            <consortium name="The Broad Institute Genome Sequencing Center for Infectious Disease"/>
            <person name="Wu L."/>
            <person name="Ma J."/>
        </authorList>
    </citation>
    <scope>NUCLEOTIDE SEQUENCE [LARGE SCALE GENOMIC DNA]</scope>
    <source>
        <strain evidence="2">JCM 3115</strain>
    </source>
</reference>
<keyword evidence="2" id="KW-1185">Reference proteome</keyword>
<dbReference type="Proteomes" id="UP000611554">
    <property type="component" value="Unassembled WGS sequence"/>
</dbReference>
<evidence type="ECO:0000313" key="2">
    <source>
        <dbReference type="Proteomes" id="UP000611554"/>
    </source>
</evidence>
<accession>A0ABQ2RJ57</accession>
<dbReference type="EMBL" id="BMQJ01000039">
    <property type="protein sequence ID" value="GGQ35080.1"/>
    <property type="molecule type" value="Genomic_DNA"/>
</dbReference>
<comment type="caution">
    <text evidence="1">The sequence shown here is derived from an EMBL/GenBank/DDBJ whole genome shotgun (WGS) entry which is preliminary data.</text>
</comment>
<protein>
    <submittedName>
        <fullName evidence="1">Uncharacterized protein</fullName>
    </submittedName>
</protein>
<sequence length="66" mass="6779">MSHLRVAADASGVTPTVAAPTAAASASTAVPLVFLMPPVFDVPRGSASCFRPDPLLLEDHTILGTY</sequence>
<gene>
    <name evidence="1" type="ORF">GCM10010140_76370</name>
</gene>
<proteinExistence type="predicted"/>
<name>A0ABQ2RJ57_9ACTN</name>